<protein>
    <submittedName>
        <fullName evidence="1">Uncharacterized protein</fullName>
    </submittedName>
</protein>
<dbReference type="EMBL" id="PJMY01000003">
    <property type="protein sequence ID" value="PKV90922.1"/>
    <property type="molecule type" value="Genomic_DNA"/>
</dbReference>
<dbReference type="Proteomes" id="UP000233750">
    <property type="component" value="Unassembled WGS sequence"/>
</dbReference>
<organism evidence="1 2">
    <name type="scientific">Amycolatopsis echigonensis</name>
    <dbReference type="NCBI Taxonomy" id="2576905"/>
    <lineage>
        <taxon>Bacteria</taxon>
        <taxon>Bacillati</taxon>
        <taxon>Actinomycetota</taxon>
        <taxon>Actinomycetes</taxon>
        <taxon>Pseudonocardiales</taxon>
        <taxon>Pseudonocardiaceae</taxon>
        <taxon>Amycolatopsis</taxon>
    </lineage>
</organism>
<comment type="caution">
    <text evidence="1">The sequence shown here is derived from an EMBL/GenBank/DDBJ whole genome shotgun (WGS) entry which is preliminary data.</text>
</comment>
<accession>A0A2N3WAL4</accession>
<reference evidence="1 2" key="1">
    <citation type="submission" date="2017-12" db="EMBL/GenBank/DDBJ databases">
        <title>Sequencing the genomes of 1000 Actinobacteria strains.</title>
        <authorList>
            <person name="Klenk H.-P."/>
        </authorList>
    </citation>
    <scope>NUCLEOTIDE SEQUENCE [LARGE SCALE GENOMIC DNA]</scope>
    <source>
        <strain evidence="1 2">DSM 45165</strain>
    </source>
</reference>
<proteinExistence type="predicted"/>
<sequence>MWGEVWVPRCVGCVGCGVVMGARVVRVVAWGFAGAGLAPNAALGARVRPGWAVKGLLGESNSVKDLFTACGGP</sequence>
<name>A0A2N3WAL4_9PSEU</name>
<keyword evidence="2" id="KW-1185">Reference proteome</keyword>
<dbReference type="AlphaFoldDB" id="A0A2N3WAL4"/>
<evidence type="ECO:0000313" key="1">
    <source>
        <dbReference type="EMBL" id="PKV90922.1"/>
    </source>
</evidence>
<evidence type="ECO:0000313" key="2">
    <source>
        <dbReference type="Proteomes" id="UP000233750"/>
    </source>
</evidence>
<gene>
    <name evidence="1" type="ORF">ATK30_1680</name>
</gene>